<dbReference type="InterPro" id="IPR053521">
    <property type="entry name" value="McjB-like"/>
</dbReference>
<name>A0A5J5HRG7_9SPHN</name>
<feature type="domain" description="Microcin J25-processing protein McjB C-terminal" evidence="1">
    <location>
        <begin position="113"/>
        <end position="217"/>
    </location>
</feature>
<dbReference type="EMBL" id="VYQA01000024">
    <property type="protein sequence ID" value="KAA9024705.1"/>
    <property type="molecule type" value="Genomic_DNA"/>
</dbReference>
<dbReference type="InterPro" id="IPR032708">
    <property type="entry name" value="McjB_C"/>
</dbReference>
<proteinExistence type="predicted"/>
<evidence type="ECO:0000313" key="5">
    <source>
        <dbReference type="Proteomes" id="UP000326364"/>
    </source>
</evidence>
<evidence type="ECO:0000259" key="1">
    <source>
        <dbReference type="Pfam" id="PF13471"/>
    </source>
</evidence>
<accession>A0A5J5HRG7</accession>
<dbReference type="Pfam" id="PF13471">
    <property type="entry name" value="Transglut_core3"/>
    <property type="match status" value="1"/>
</dbReference>
<comment type="caution">
    <text evidence="3">The sequence shown here is derived from an EMBL/GenBank/DDBJ whole genome shotgun (WGS) entry which is preliminary data.</text>
</comment>
<dbReference type="RefSeq" id="WP_120253366.1">
    <property type="nucleotide sequence ID" value="NZ_VYPZ01000028.1"/>
</dbReference>
<evidence type="ECO:0000313" key="4">
    <source>
        <dbReference type="Proteomes" id="UP000325933"/>
    </source>
</evidence>
<organism evidence="3 4">
    <name type="scientific">Sphingobium limneticum</name>
    <dbReference type="NCBI Taxonomy" id="1007511"/>
    <lineage>
        <taxon>Bacteria</taxon>
        <taxon>Pseudomonadati</taxon>
        <taxon>Pseudomonadota</taxon>
        <taxon>Alphaproteobacteria</taxon>
        <taxon>Sphingomonadales</taxon>
        <taxon>Sphingomonadaceae</taxon>
        <taxon>Sphingobium</taxon>
    </lineage>
</organism>
<dbReference type="EMBL" id="VYQB01000024">
    <property type="protein sequence ID" value="KAA9012244.1"/>
    <property type="molecule type" value="Genomic_DNA"/>
</dbReference>
<reference evidence="4 5" key="1">
    <citation type="submission" date="2019-09" db="EMBL/GenBank/DDBJ databases">
        <authorList>
            <person name="Feng G."/>
        </authorList>
    </citation>
    <scope>NUCLEOTIDE SEQUENCE [LARGE SCALE GENOMIC DNA]</scope>
    <source>
        <strain evidence="3 4">KACC 19283</strain>
        <strain evidence="2 5">KACC 19284</strain>
    </source>
</reference>
<protein>
    <submittedName>
        <fullName evidence="3">Lasso peptide biosynthesis B2 protein</fullName>
    </submittedName>
</protein>
<evidence type="ECO:0000313" key="2">
    <source>
        <dbReference type="EMBL" id="KAA9012244.1"/>
    </source>
</evidence>
<dbReference type="Proteomes" id="UP000325933">
    <property type="component" value="Unassembled WGS sequence"/>
</dbReference>
<gene>
    <name evidence="3" type="ORF">F4U95_21460</name>
    <name evidence="2" type="ORF">F4U96_21345</name>
</gene>
<dbReference type="AlphaFoldDB" id="A0A5J5HRG7"/>
<evidence type="ECO:0000313" key="3">
    <source>
        <dbReference type="EMBL" id="KAA9024705.1"/>
    </source>
</evidence>
<dbReference type="NCBIfam" id="NF033537">
    <property type="entry name" value="lasso_biosyn_B2"/>
    <property type="match status" value="1"/>
</dbReference>
<sequence length="219" mass="24478">MSYGLRPSLYHVWLKDDVILLDLYHDRYFALPQEARPLFKRVIEEGNEDEDELAVLSRALGGDALCWIDHEAPDHRAGHLQPVRCLGMGTQSVAPGAALRAIGYRCQSGLWLRFSSLEEIIARLQKRKAGVIAEVGKDDATGSIAQAFQKIAPLFPMDDRCLSTSISLIMALFDRHLPATFVIGVRAGPFAAHCWVQQRDLLINDDLEKVRTFSPILVI</sequence>
<dbReference type="Proteomes" id="UP000326364">
    <property type="component" value="Unassembled WGS sequence"/>
</dbReference>
<keyword evidence="5" id="KW-1185">Reference proteome</keyword>